<accession>A0ACC2J237</accession>
<protein>
    <submittedName>
        <fullName evidence="1">Uncharacterized protein</fullName>
    </submittedName>
</protein>
<dbReference type="EMBL" id="JAPESX010000450">
    <property type="protein sequence ID" value="KAJ8121243.1"/>
    <property type="molecule type" value="Genomic_DNA"/>
</dbReference>
<name>A0ACC2J237_9PEZI</name>
<dbReference type="Proteomes" id="UP001153334">
    <property type="component" value="Unassembled WGS sequence"/>
</dbReference>
<evidence type="ECO:0000313" key="1">
    <source>
        <dbReference type="EMBL" id="KAJ8121243.1"/>
    </source>
</evidence>
<proteinExistence type="predicted"/>
<sequence>MASSTESKYSFIKDRESKDSDSDSESMGLLREAMAQRNRRRALWPWIAHIVLFITSLGLFVTGSVRYNKSLKSEASIEPGWTQEYGPAVRAVGQRHGWQLLGAFDQPSPWRGEPNPELDEAWEKITHAGVFSVTAEEVERIGKMHNSTVLLPKESGGGYMASLEATHQLHCLDMLRKFSFRDYYADKAAPFSDAHKLRTHMDHCTEMLRQVIMCNADMHIITYNWVGHVDYPWPNFSINRQCRSWDNMLDWIMERTAHTKEKDGLIHRPPGAAIMDVNPVEYVHIDF</sequence>
<keyword evidence="2" id="KW-1185">Reference proteome</keyword>
<comment type="caution">
    <text evidence="1">The sequence shown here is derived from an EMBL/GenBank/DDBJ whole genome shotgun (WGS) entry which is preliminary data.</text>
</comment>
<organism evidence="1 2">
    <name type="scientific">Nemania bipapillata</name>
    <dbReference type="NCBI Taxonomy" id="110536"/>
    <lineage>
        <taxon>Eukaryota</taxon>
        <taxon>Fungi</taxon>
        <taxon>Dikarya</taxon>
        <taxon>Ascomycota</taxon>
        <taxon>Pezizomycotina</taxon>
        <taxon>Sordariomycetes</taxon>
        <taxon>Xylariomycetidae</taxon>
        <taxon>Xylariales</taxon>
        <taxon>Xylariaceae</taxon>
        <taxon>Nemania</taxon>
    </lineage>
</organism>
<reference evidence="1" key="1">
    <citation type="submission" date="2022-11" db="EMBL/GenBank/DDBJ databases">
        <title>Genome Sequence of Nemania bipapillata.</title>
        <authorList>
            <person name="Buettner E."/>
        </authorList>
    </citation>
    <scope>NUCLEOTIDE SEQUENCE</scope>
    <source>
        <strain evidence="1">CP14</strain>
    </source>
</reference>
<evidence type="ECO:0000313" key="2">
    <source>
        <dbReference type="Proteomes" id="UP001153334"/>
    </source>
</evidence>
<gene>
    <name evidence="1" type="ORF">ONZ43_g2259</name>
</gene>